<dbReference type="Proteomes" id="UP000268016">
    <property type="component" value="Unassembled WGS sequence"/>
</dbReference>
<protein>
    <submittedName>
        <fullName evidence="1">DUF1800 domain-containing protein</fullName>
    </submittedName>
</protein>
<proteinExistence type="predicted"/>
<dbReference type="RefSeq" id="WP_123642024.1">
    <property type="nucleotide sequence ID" value="NZ_ML119084.1"/>
</dbReference>
<sequence length="459" mass="51370">MYDPYLAEIRFGTGLSPRRQPPARLDDMLEKLAGPDVMAEAFPIPRTERMRPAEAELHAAVQAVRRAPAAGLEAARRAREALFEEARRQRDRALVHTLLRGARTRDGMRERLVAFWANHFTVVPRYGSTRHLVASYVEDVIRPHVTGRFGDMLRAVVRHPMMLHYLDQHRSIGPNSQYGRDTGRGLNENLARELLELHTVGAGGPYGQKDVRELAELLSGLFSNTRRGFHYRVMTAEPGAEEVLGRSYGTPGGPERLEHVEAFLADVAVHPATARHLAGKLVRHFLSDVPDPAVVDRVAGTWRATGGDLLACYDALLSHPAAWAPERRKVRLPVEYLQAALRALDPPDREVRNHERRIVQVRYRRPLLRMGQEWENPLSPAGFPDRVSDWVTPQGLAARIDWAMEIPSQLADPLPDPRRLAEVALGPFATEEVLFAARAAETRAEGVGLILASAAFQRR</sequence>
<dbReference type="OrthoDB" id="9772295at2"/>
<dbReference type="Pfam" id="PF08811">
    <property type="entry name" value="DUF1800"/>
    <property type="match status" value="1"/>
</dbReference>
<name>A0A3N2R532_9RHOB</name>
<dbReference type="EMBL" id="RDRB01000004">
    <property type="protein sequence ID" value="ROU02503.1"/>
    <property type="molecule type" value="Genomic_DNA"/>
</dbReference>
<dbReference type="AlphaFoldDB" id="A0A3N2R532"/>
<accession>A0A3N2R532</accession>
<evidence type="ECO:0000313" key="1">
    <source>
        <dbReference type="EMBL" id="ROU02503.1"/>
    </source>
</evidence>
<comment type="caution">
    <text evidence="1">The sequence shown here is derived from an EMBL/GenBank/DDBJ whole genome shotgun (WGS) entry which is preliminary data.</text>
</comment>
<keyword evidence="2" id="KW-1185">Reference proteome</keyword>
<reference evidence="1 2" key="1">
    <citation type="submission" date="2018-10" db="EMBL/GenBank/DDBJ databases">
        <title>Histidinibacterium lentulum gen. nov., sp. nov., a marine bacterium from the culture broth of Picochlorum sp. 122.</title>
        <authorList>
            <person name="Wang G."/>
        </authorList>
    </citation>
    <scope>NUCLEOTIDE SEQUENCE [LARGE SCALE GENOMIC DNA]</scope>
    <source>
        <strain evidence="1 2">B17</strain>
    </source>
</reference>
<organism evidence="1 2">
    <name type="scientific">Histidinibacterium lentulum</name>
    <dbReference type="NCBI Taxonomy" id="2480588"/>
    <lineage>
        <taxon>Bacteria</taxon>
        <taxon>Pseudomonadati</taxon>
        <taxon>Pseudomonadota</taxon>
        <taxon>Alphaproteobacteria</taxon>
        <taxon>Rhodobacterales</taxon>
        <taxon>Paracoccaceae</taxon>
        <taxon>Histidinibacterium</taxon>
    </lineage>
</organism>
<dbReference type="InterPro" id="IPR014917">
    <property type="entry name" value="DUF1800"/>
</dbReference>
<gene>
    <name evidence="1" type="ORF">EAT49_09195</name>
</gene>
<evidence type="ECO:0000313" key="2">
    <source>
        <dbReference type="Proteomes" id="UP000268016"/>
    </source>
</evidence>